<reference evidence="3" key="1">
    <citation type="submission" date="2022-10" db="EMBL/GenBank/DDBJ databases">
        <title>Hoeflea sp. G2-23, isolated from marine algae.</title>
        <authorList>
            <person name="Kristyanto S."/>
            <person name="Kim J.M."/>
            <person name="Jeon C.O."/>
        </authorList>
    </citation>
    <scope>NUCLEOTIDE SEQUENCE</scope>
    <source>
        <strain evidence="3">G2-23</strain>
    </source>
</reference>
<keyword evidence="4" id="KW-1185">Reference proteome</keyword>
<keyword evidence="1" id="KW-0812">Transmembrane</keyword>
<evidence type="ECO:0000259" key="2">
    <source>
        <dbReference type="PROSITE" id="PS51549"/>
    </source>
</evidence>
<dbReference type="InterPro" id="IPR019545">
    <property type="entry name" value="DM13_domain"/>
</dbReference>
<feature type="domain" description="DM13" evidence="2">
    <location>
        <begin position="51"/>
        <end position="158"/>
    </location>
</feature>
<keyword evidence="1" id="KW-0472">Membrane</keyword>
<feature type="transmembrane region" description="Helical" evidence="1">
    <location>
        <begin position="7"/>
        <end position="26"/>
    </location>
</feature>
<dbReference type="Proteomes" id="UP001073227">
    <property type="component" value="Unassembled WGS sequence"/>
</dbReference>
<accession>A0ABT3Z453</accession>
<gene>
    <name evidence="3" type="ORF">OEG84_02150</name>
</gene>
<comment type="caution">
    <text evidence="3">The sequence shown here is derived from an EMBL/GenBank/DDBJ whole genome shotgun (WGS) entry which is preliminary data.</text>
</comment>
<evidence type="ECO:0000313" key="4">
    <source>
        <dbReference type="Proteomes" id="UP001073227"/>
    </source>
</evidence>
<name>A0ABT3Z453_9HYPH</name>
<sequence length="162" mass="17545">MNRFLQIAIPVFVIGFIAGGAFWYLFSPLLIDRVVNEQLPSGITLNHARAGEFRDVDGAHRGSGKAQVLISDAGGAVLRFTEFEVTNGPDLEVWLVKHPDPKKSADVTASEWISLGPLKGNKGDQTYVIADGTDIDQWGSAVVWCEQFGVLFSVATLNPTEG</sequence>
<dbReference type="PROSITE" id="PS51549">
    <property type="entry name" value="DM13"/>
    <property type="match status" value="1"/>
</dbReference>
<evidence type="ECO:0000313" key="3">
    <source>
        <dbReference type="EMBL" id="MCY0146550.1"/>
    </source>
</evidence>
<evidence type="ECO:0000256" key="1">
    <source>
        <dbReference type="SAM" id="Phobius"/>
    </source>
</evidence>
<dbReference type="EMBL" id="JAOVZR010000001">
    <property type="protein sequence ID" value="MCY0146550.1"/>
    <property type="molecule type" value="Genomic_DNA"/>
</dbReference>
<dbReference type="RefSeq" id="WP_267652210.1">
    <property type="nucleotide sequence ID" value="NZ_JAOVZR010000001.1"/>
</dbReference>
<keyword evidence="1" id="KW-1133">Transmembrane helix</keyword>
<proteinExistence type="predicted"/>
<organism evidence="3 4">
    <name type="scientific">Hoeflea algicola</name>
    <dbReference type="NCBI Taxonomy" id="2983763"/>
    <lineage>
        <taxon>Bacteria</taxon>
        <taxon>Pseudomonadati</taxon>
        <taxon>Pseudomonadota</taxon>
        <taxon>Alphaproteobacteria</taxon>
        <taxon>Hyphomicrobiales</taxon>
        <taxon>Rhizobiaceae</taxon>
        <taxon>Hoeflea</taxon>
    </lineage>
</organism>
<dbReference type="Pfam" id="PF10517">
    <property type="entry name" value="DM13"/>
    <property type="match status" value="1"/>
</dbReference>
<protein>
    <submittedName>
        <fullName evidence="3">DM13 domain-containing protein</fullName>
    </submittedName>
</protein>